<evidence type="ECO:0000256" key="2">
    <source>
        <dbReference type="ARBA" id="ARBA00022475"/>
    </source>
</evidence>
<dbReference type="CDD" id="cd13963">
    <property type="entry name" value="PT_UbiA_2"/>
    <property type="match status" value="1"/>
</dbReference>
<feature type="transmembrane region" description="Helical" evidence="6">
    <location>
        <begin position="340"/>
        <end position="358"/>
    </location>
</feature>
<dbReference type="RefSeq" id="WP_251834694.1">
    <property type="nucleotide sequence ID" value="NZ_JACSQG010000001.1"/>
</dbReference>
<evidence type="ECO:0000256" key="6">
    <source>
        <dbReference type="SAM" id="Phobius"/>
    </source>
</evidence>
<dbReference type="InterPro" id="IPR000537">
    <property type="entry name" value="UbiA_prenyltransferase"/>
</dbReference>
<feature type="transmembrane region" description="Helical" evidence="6">
    <location>
        <begin position="260"/>
        <end position="281"/>
    </location>
</feature>
<dbReference type="InterPro" id="IPR036412">
    <property type="entry name" value="HAD-like_sf"/>
</dbReference>
<evidence type="ECO:0000256" key="3">
    <source>
        <dbReference type="ARBA" id="ARBA00022692"/>
    </source>
</evidence>
<protein>
    <submittedName>
        <fullName evidence="7">UbiA family prenyltransferase</fullName>
    </submittedName>
</protein>
<keyword evidence="5 6" id="KW-0472">Membrane</keyword>
<evidence type="ECO:0000313" key="8">
    <source>
        <dbReference type="Proteomes" id="UP000611945"/>
    </source>
</evidence>
<dbReference type="InterPro" id="IPR044878">
    <property type="entry name" value="UbiA_sf"/>
</dbReference>
<dbReference type="Pfam" id="PF01040">
    <property type="entry name" value="UbiA"/>
    <property type="match status" value="1"/>
</dbReference>
<keyword evidence="3 6" id="KW-0812">Transmembrane</keyword>
<dbReference type="InterPro" id="IPR039653">
    <property type="entry name" value="Prenyltransferase"/>
</dbReference>
<reference evidence="7 8" key="1">
    <citation type="submission" date="2020-08" db="EMBL/GenBank/DDBJ databases">
        <title>A Genomic Blueprint of the Chicken Gut Microbiome.</title>
        <authorList>
            <person name="Gilroy R."/>
            <person name="Ravi A."/>
            <person name="Getino M."/>
            <person name="Pursley I."/>
            <person name="Horton D.L."/>
            <person name="Alikhan N.-F."/>
            <person name="Baker D."/>
            <person name="Gharbi K."/>
            <person name="Hall N."/>
            <person name="Watson M."/>
            <person name="Adriaenssens E.M."/>
            <person name="Foster-Nyarko E."/>
            <person name="Jarju S."/>
            <person name="Secka A."/>
            <person name="Antonio M."/>
            <person name="Oren A."/>
            <person name="Chaudhuri R."/>
            <person name="La Ragione R.M."/>
            <person name="Hildebrand F."/>
            <person name="Pallen M.J."/>
        </authorList>
    </citation>
    <scope>NUCLEOTIDE SEQUENCE [LARGE SCALE GENOMIC DNA]</scope>
    <source>
        <strain evidence="7 8">Sa2CUA2</strain>
    </source>
</reference>
<feature type="transmembrane region" description="Helical" evidence="6">
    <location>
        <begin position="219"/>
        <end position="239"/>
    </location>
</feature>
<accession>A0ABR8TJF6</accession>
<keyword evidence="2" id="KW-1003">Cell membrane</keyword>
<keyword evidence="4 6" id="KW-1133">Transmembrane helix</keyword>
<feature type="transmembrane region" description="Helical" evidence="6">
    <location>
        <begin position="421"/>
        <end position="441"/>
    </location>
</feature>
<dbReference type="EMBL" id="JACSQG010000001">
    <property type="protein sequence ID" value="MBD7975910.1"/>
    <property type="molecule type" value="Genomic_DNA"/>
</dbReference>
<name>A0ABR8TJF6_9PSED</name>
<comment type="caution">
    <text evidence="7">The sequence shown here is derived from an EMBL/GenBank/DDBJ whole genome shotgun (WGS) entry which is preliminary data.</text>
</comment>
<organism evidence="7 8">
    <name type="scientific">Serpens gallinarum</name>
    <dbReference type="NCBI Taxonomy" id="2763075"/>
    <lineage>
        <taxon>Bacteria</taxon>
        <taxon>Pseudomonadati</taxon>
        <taxon>Pseudomonadota</taxon>
        <taxon>Gammaproteobacteria</taxon>
        <taxon>Pseudomonadales</taxon>
        <taxon>Pseudomonadaceae</taxon>
        <taxon>Pseudomonas</taxon>
    </lineage>
</organism>
<dbReference type="SUPFAM" id="SSF56784">
    <property type="entry name" value="HAD-like"/>
    <property type="match status" value="1"/>
</dbReference>
<gene>
    <name evidence="7" type="ORF">H9642_01765</name>
</gene>
<keyword evidence="8" id="KW-1185">Reference proteome</keyword>
<dbReference type="Proteomes" id="UP000611945">
    <property type="component" value="Unassembled WGS sequence"/>
</dbReference>
<comment type="subcellular location">
    <subcellularLocation>
        <location evidence="1">Membrane</location>
        <topology evidence="1">Multi-pass membrane protein</topology>
    </subcellularLocation>
</comment>
<sequence length="475" mass="53290">MLSRPLVVDLDGTLLNSDMLLETGLAYLRQYPLYFYRPFLWLLKGKAHLKSKLAQATNLDVSVLPYNPDVIALIESVRKQGRRVILATASHRVLAHNIAEHLGLFDDVLASDEQCNLSAVNKQRTLVDAFGERQFDYIGNSADDLVVWRSAHSAVVVSHPDSRLVRQAQAHGNTEQVITPARVRIRHWLRALRLHQWLKNLLIIVPLLASHQITNLELLSHSILAFLLFGLCASSVYILNDLLDLADDRHHHRKRRRPFASGDLSIQRGLVAFPLLLALSFTGAILLLPWTFAVVLAGYYLLTLAYSLFLKRQMSLDVITLALLYTTRLVAGAAACQIALTSWILAFSMFIFLSLALVKRHTELLAERNKGSTTRTRGRGYYASDLEIISALGAASGYLSVMVLALYINEPTTALLYSHPHIIWLACPLMLFWISRIWILAHRGQVHDDPVVFAVRDRTSLVTGMILAGVFWLAV</sequence>
<dbReference type="PANTHER" id="PTHR11048">
    <property type="entry name" value="PRENYLTRANSFERASES"/>
    <property type="match status" value="1"/>
</dbReference>
<evidence type="ECO:0000256" key="4">
    <source>
        <dbReference type="ARBA" id="ARBA00022989"/>
    </source>
</evidence>
<evidence type="ECO:0000256" key="1">
    <source>
        <dbReference type="ARBA" id="ARBA00004141"/>
    </source>
</evidence>
<evidence type="ECO:0000256" key="5">
    <source>
        <dbReference type="ARBA" id="ARBA00023136"/>
    </source>
</evidence>
<dbReference type="Gene3D" id="1.10.357.140">
    <property type="entry name" value="UbiA prenyltransferase"/>
    <property type="match status" value="1"/>
</dbReference>
<dbReference type="NCBIfam" id="NF006088">
    <property type="entry name" value="PRK08238.1"/>
    <property type="match status" value="1"/>
</dbReference>
<feature type="transmembrane region" description="Helical" evidence="6">
    <location>
        <begin position="386"/>
        <end position="409"/>
    </location>
</feature>
<evidence type="ECO:0000313" key="7">
    <source>
        <dbReference type="EMBL" id="MBD7975910.1"/>
    </source>
</evidence>
<dbReference type="InterPro" id="IPR023214">
    <property type="entry name" value="HAD_sf"/>
</dbReference>
<feature type="transmembrane region" description="Helical" evidence="6">
    <location>
        <begin position="453"/>
        <end position="474"/>
    </location>
</feature>
<feature type="transmembrane region" description="Helical" evidence="6">
    <location>
        <begin position="287"/>
        <end position="309"/>
    </location>
</feature>
<proteinExistence type="predicted"/>
<dbReference type="Gene3D" id="3.40.50.1000">
    <property type="entry name" value="HAD superfamily/HAD-like"/>
    <property type="match status" value="1"/>
</dbReference>
<dbReference type="PANTHER" id="PTHR11048:SF5">
    <property type="entry name" value="DECAPRENYL-PHOSPHATE PHOSPHORIBOSYLTRANSFERASE"/>
    <property type="match status" value="1"/>
</dbReference>
<dbReference type="Pfam" id="PF12710">
    <property type="entry name" value="HAD"/>
    <property type="match status" value="1"/>
</dbReference>